<comment type="pathway">
    <text evidence="3 9">Cofactor biosynthesis; tetrahydrofolate biosynthesis; 7,8-dihydrofolate from 2-amino-4-hydroxy-6-hydroxymethyl-7,8-dihydropteridine diphosphate and 4-aminobenzoate: step 1/2.</text>
</comment>
<dbReference type="RefSeq" id="WP_266281417.1">
    <property type="nucleotide sequence ID" value="NZ_JAPKNF010000001.1"/>
</dbReference>
<dbReference type="InterPro" id="IPR045031">
    <property type="entry name" value="DHP_synth-like"/>
</dbReference>
<dbReference type="Proteomes" id="UP001223743">
    <property type="component" value="Unassembled WGS sequence"/>
</dbReference>
<dbReference type="EC" id="2.5.1.15" evidence="4 9"/>
<evidence type="ECO:0000256" key="6">
    <source>
        <dbReference type="ARBA" id="ARBA00022723"/>
    </source>
</evidence>
<feature type="domain" description="Pterin-binding" evidence="10">
    <location>
        <begin position="18"/>
        <end position="266"/>
    </location>
</feature>
<comment type="caution">
    <text evidence="11">The sequence shown here is derived from an EMBL/GenBank/DDBJ whole genome shotgun (WGS) entry which is preliminary data.</text>
</comment>
<evidence type="ECO:0000256" key="1">
    <source>
        <dbReference type="ARBA" id="ARBA00000012"/>
    </source>
</evidence>
<keyword evidence="5 9" id="KW-0808">Transferase</keyword>
<accession>A0ABU0M2F2</accession>
<reference evidence="11 12" key="1">
    <citation type="submission" date="2023-07" db="EMBL/GenBank/DDBJ databases">
        <title>Genomic Encyclopedia of Type Strains, Phase IV (KMG-IV): sequencing the most valuable type-strain genomes for metagenomic binning, comparative biology and taxonomic classification.</title>
        <authorList>
            <person name="Goeker M."/>
        </authorList>
    </citation>
    <scope>NUCLEOTIDE SEQUENCE [LARGE SCALE GENOMIC DNA]</scope>
    <source>
        <strain evidence="11 12">B1-1</strain>
    </source>
</reference>
<comment type="catalytic activity">
    <reaction evidence="1">
        <text>(7,8-dihydropterin-6-yl)methyl diphosphate + 4-aminobenzoate = 7,8-dihydropteroate + diphosphate</text>
        <dbReference type="Rhea" id="RHEA:19949"/>
        <dbReference type="ChEBI" id="CHEBI:17836"/>
        <dbReference type="ChEBI" id="CHEBI:17839"/>
        <dbReference type="ChEBI" id="CHEBI:33019"/>
        <dbReference type="ChEBI" id="CHEBI:72950"/>
        <dbReference type="EC" id="2.5.1.15"/>
    </reaction>
</comment>
<proteinExistence type="inferred from homology"/>
<keyword evidence="6 9" id="KW-0479">Metal-binding</keyword>
<evidence type="ECO:0000313" key="12">
    <source>
        <dbReference type="Proteomes" id="UP001223743"/>
    </source>
</evidence>
<dbReference type="PROSITE" id="PS00793">
    <property type="entry name" value="DHPS_2"/>
    <property type="match status" value="1"/>
</dbReference>
<dbReference type="EMBL" id="JAUSWJ010000001">
    <property type="protein sequence ID" value="MDQ0515105.1"/>
    <property type="molecule type" value="Genomic_DNA"/>
</dbReference>
<dbReference type="NCBIfam" id="TIGR01496">
    <property type="entry name" value="DHPS"/>
    <property type="match status" value="1"/>
</dbReference>
<comment type="similarity">
    <text evidence="9">Belongs to the DHPS family.</text>
</comment>
<dbReference type="InterPro" id="IPR011005">
    <property type="entry name" value="Dihydropteroate_synth-like_sf"/>
</dbReference>
<dbReference type="InterPro" id="IPR000489">
    <property type="entry name" value="Pterin-binding_dom"/>
</dbReference>
<comment type="function">
    <text evidence="9">Catalyzes the condensation of para-aminobenzoate (pABA) with 6-hydroxymethyl-7,8-dihydropterin diphosphate (DHPt-PP) to form 7,8-dihydropteroate (H2Pte), the immediate precursor of folate derivatives.</text>
</comment>
<protein>
    <recommendedName>
        <fullName evidence="4 9">Dihydropteroate synthase</fullName>
        <shortName evidence="9">DHPS</shortName>
        <ecNumber evidence="4 9">2.5.1.15</ecNumber>
    </recommendedName>
    <alternativeName>
        <fullName evidence="9">Dihydropteroate pyrophosphorylase</fullName>
    </alternativeName>
</protein>
<evidence type="ECO:0000259" key="10">
    <source>
        <dbReference type="PROSITE" id="PS50972"/>
    </source>
</evidence>
<dbReference type="PROSITE" id="PS50972">
    <property type="entry name" value="PTERIN_BINDING"/>
    <property type="match status" value="1"/>
</dbReference>
<comment type="cofactor">
    <cofactor evidence="2 9">
        <name>Mg(2+)</name>
        <dbReference type="ChEBI" id="CHEBI:18420"/>
    </cofactor>
</comment>
<evidence type="ECO:0000256" key="3">
    <source>
        <dbReference type="ARBA" id="ARBA00004763"/>
    </source>
</evidence>
<evidence type="ECO:0000256" key="2">
    <source>
        <dbReference type="ARBA" id="ARBA00001946"/>
    </source>
</evidence>
<evidence type="ECO:0000256" key="5">
    <source>
        <dbReference type="ARBA" id="ARBA00022679"/>
    </source>
</evidence>
<dbReference type="SUPFAM" id="SSF51717">
    <property type="entry name" value="Dihydropteroate synthetase-like"/>
    <property type="match status" value="1"/>
</dbReference>
<dbReference type="GO" id="GO:0004156">
    <property type="term" value="F:dihydropteroate synthase activity"/>
    <property type="evidence" value="ECO:0007669"/>
    <property type="project" value="UniProtKB-EC"/>
</dbReference>
<keyword evidence="12" id="KW-1185">Reference proteome</keyword>
<gene>
    <name evidence="11" type="ORF">QO015_000718</name>
</gene>
<organism evidence="11 12">
    <name type="scientific">Kaistia geumhonensis</name>
    <dbReference type="NCBI Taxonomy" id="410839"/>
    <lineage>
        <taxon>Bacteria</taxon>
        <taxon>Pseudomonadati</taxon>
        <taxon>Pseudomonadota</taxon>
        <taxon>Alphaproteobacteria</taxon>
        <taxon>Hyphomicrobiales</taxon>
        <taxon>Kaistiaceae</taxon>
        <taxon>Kaistia</taxon>
    </lineage>
</organism>
<dbReference type="Gene3D" id="3.20.20.20">
    <property type="entry name" value="Dihydropteroate synthase-like"/>
    <property type="match status" value="1"/>
</dbReference>
<sequence length="290" mass="30159">MDRSRPPLLLDRRGTGRTLVMGVLNVTPDSFSDGGDHLAVAEAVAAARRMAAEGADIIDIGGESTRPGAVAIDAETELQRIMPVIAELAASGGPPLSIDTYKASVADAALRAGVRIVNDVTGLRRDPAIAGATAAHDAVIVIGHWEWELTYGPGAIMDGMLRFFDRAIGTARAAGVADERIVIDPGLGFGKDAAENLAILADLPRLVALGHPVLVGASRKRFIGNLTGREPRERLLGTLGAHLVAAARGASIVRAHDVAPHREALAVADAILAIPAASRAETPERDMATQ</sequence>
<dbReference type="PANTHER" id="PTHR20941">
    <property type="entry name" value="FOLATE SYNTHESIS PROTEINS"/>
    <property type="match status" value="1"/>
</dbReference>
<keyword evidence="7 9" id="KW-0460">Magnesium</keyword>
<dbReference type="InterPro" id="IPR006390">
    <property type="entry name" value="DHP_synth_dom"/>
</dbReference>
<dbReference type="CDD" id="cd00739">
    <property type="entry name" value="DHPS"/>
    <property type="match status" value="1"/>
</dbReference>
<evidence type="ECO:0000256" key="9">
    <source>
        <dbReference type="RuleBase" id="RU361205"/>
    </source>
</evidence>
<dbReference type="Pfam" id="PF00809">
    <property type="entry name" value="Pterin_bind"/>
    <property type="match status" value="1"/>
</dbReference>
<keyword evidence="8 9" id="KW-0289">Folate biosynthesis</keyword>
<evidence type="ECO:0000256" key="7">
    <source>
        <dbReference type="ARBA" id="ARBA00022842"/>
    </source>
</evidence>
<name>A0ABU0M2F2_9HYPH</name>
<dbReference type="PROSITE" id="PS00792">
    <property type="entry name" value="DHPS_1"/>
    <property type="match status" value="1"/>
</dbReference>
<evidence type="ECO:0000313" key="11">
    <source>
        <dbReference type="EMBL" id="MDQ0515105.1"/>
    </source>
</evidence>
<evidence type="ECO:0000256" key="4">
    <source>
        <dbReference type="ARBA" id="ARBA00012458"/>
    </source>
</evidence>
<dbReference type="PANTHER" id="PTHR20941:SF1">
    <property type="entry name" value="FOLIC ACID SYNTHESIS PROTEIN FOL1"/>
    <property type="match status" value="1"/>
</dbReference>
<evidence type="ECO:0000256" key="8">
    <source>
        <dbReference type="ARBA" id="ARBA00022909"/>
    </source>
</evidence>